<evidence type="ECO:0000256" key="2">
    <source>
        <dbReference type="ARBA" id="ARBA00022980"/>
    </source>
</evidence>
<keyword evidence="3 5" id="KW-0687">Ribonucleoprotein</keyword>
<keyword evidence="11" id="KW-1185">Reference proteome</keyword>
<keyword evidence="2 5" id="KW-0689">Ribosomal protein</keyword>
<dbReference type="GO" id="GO:0003729">
    <property type="term" value="F:mRNA binding"/>
    <property type="evidence" value="ECO:0007669"/>
    <property type="project" value="TreeGrafter"/>
</dbReference>
<dbReference type="AlphaFoldDB" id="A0A8T7M2K8"/>
<dbReference type="GO" id="GO:0022625">
    <property type="term" value="C:cytosolic large ribosomal subunit"/>
    <property type="evidence" value="ECO:0007669"/>
    <property type="project" value="TreeGrafter"/>
</dbReference>
<dbReference type="GO" id="GO:0006412">
    <property type="term" value="P:translation"/>
    <property type="evidence" value="ECO:0007669"/>
    <property type="project" value="UniProtKB-UniRule"/>
</dbReference>
<dbReference type="GO" id="GO:0003735">
    <property type="term" value="F:structural constituent of ribosome"/>
    <property type="evidence" value="ECO:0007669"/>
    <property type="project" value="InterPro"/>
</dbReference>
<dbReference type="PROSITE" id="PS00783">
    <property type="entry name" value="RIBOSOMAL_L13"/>
    <property type="match status" value="1"/>
</dbReference>
<comment type="similarity">
    <text evidence="1 5 6">Belongs to the universal ribosomal protein uL13 family.</text>
</comment>
<dbReference type="Proteomes" id="UP001431572">
    <property type="component" value="Chromosome 1"/>
</dbReference>
<evidence type="ECO:0000256" key="3">
    <source>
        <dbReference type="ARBA" id="ARBA00023274"/>
    </source>
</evidence>
<evidence type="ECO:0000256" key="1">
    <source>
        <dbReference type="ARBA" id="ARBA00006227"/>
    </source>
</evidence>
<dbReference type="Proteomes" id="UP000521676">
    <property type="component" value="Unassembled WGS sequence"/>
</dbReference>
<evidence type="ECO:0000313" key="10">
    <source>
        <dbReference type="Proteomes" id="UP000521676"/>
    </source>
</evidence>
<dbReference type="SUPFAM" id="SSF52161">
    <property type="entry name" value="Ribosomal protein L13"/>
    <property type="match status" value="1"/>
</dbReference>
<dbReference type="InterPro" id="IPR005822">
    <property type="entry name" value="Ribosomal_uL13"/>
</dbReference>
<evidence type="ECO:0000256" key="5">
    <source>
        <dbReference type="HAMAP-Rule" id="MF_01366"/>
    </source>
</evidence>
<organism evidence="8 10">
    <name type="scientific">Candidatus Chlorohelix allophototropha</name>
    <dbReference type="NCBI Taxonomy" id="3003348"/>
    <lineage>
        <taxon>Bacteria</taxon>
        <taxon>Bacillati</taxon>
        <taxon>Chloroflexota</taxon>
        <taxon>Chloroflexia</taxon>
        <taxon>Candidatus Chloroheliales</taxon>
        <taxon>Candidatus Chloroheliaceae</taxon>
        <taxon>Candidatus Chlorohelix</taxon>
    </lineage>
</organism>
<dbReference type="PIRSF" id="PIRSF002181">
    <property type="entry name" value="Ribosomal_L13"/>
    <property type="match status" value="1"/>
</dbReference>
<dbReference type="EMBL" id="CP128399">
    <property type="protein sequence ID" value="WJW65654.1"/>
    <property type="molecule type" value="Genomic_DNA"/>
</dbReference>
<evidence type="ECO:0000313" key="9">
    <source>
        <dbReference type="EMBL" id="WJW65654.1"/>
    </source>
</evidence>
<dbReference type="InterPro" id="IPR005823">
    <property type="entry name" value="Ribosomal_uL13_bac-type"/>
</dbReference>
<dbReference type="PANTHER" id="PTHR11545:SF2">
    <property type="entry name" value="LARGE RIBOSOMAL SUBUNIT PROTEIN UL13M"/>
    <property type="match status" value="1"/>
</dbReference>
<evidence type="ECO:0000256" key="4">
    <source>
        <dbReference type="ARBA" id="ARBA00035201"/>
    </source>
</evidence>
<dbReference type="Pfam" id="PF00572">
    <property type="entry name" value="Ribosomal_L13"/>
    <property type="match status" value="1"/>
</dbReference>
<reference evidence="9" key="2">
    <citation type="journal article" date="2024" name="Nature">
        <title>Anoxygenic phototroph of the Chloroflexota uses a type I reaction centre.</title>
        <authorList>
            <person name="Tsuji J.M."/>
            <person name="Shaw N.A."/>
            <person name="Nagashima S."/>
            <person name="Venkiteswaran J.J."/>
            <person name="Schiff S.L."/>
            <person name="Watanabe T."/>
            <person name="Fukui M."/>
            <person name="Hanada S."/>
            <person name="Tank M."/>
            <person name="Neufeld J.D."/>
        </authorList>
    </citation>
    <scope>NUCLEOTIDE SEQUENCE</scope>
    <source>
        <strain evidence="9">L227-S17</strain>
    </source>
</reference>
<dbReference type="FunFam" id="3.90.1180.10:FF:000001">
    <property type="entry name" value="50S ribosomal protein L13"/>
    <property type="match status" value="1"/>
</dbReference>
<reference evidence="8 10" key="1">
    <citation type="submission" date="2020-06" db="EMBL/GenBank/DDBJ databases">
        <title>Anoxygenic phototrophic Chloroflexota member uses a Type I reaction center.</title>
        <authorList>
            <person name="Tsuji J.M."/>
            <person name="Shaw N.A."/>
            <person name="Nagashima S."/>
            <person name="Venkiteswaran J."/>
            <person name="Schiff S.L."/>
            <person name="Hanada S."/>
            <person name="Tank M."/>
            <person name="Neufeld J.D."/>
        </authorList>
    </citation>
    <scope>NUCLEOTIDE SEQUENCE [LARGE SCALE GENOMIC DNA]</scope>
    <source>
        <strain evidence="8">L227-S17</strain>
    </source>
</reference>
<gene>
    <name evidence="5 7 8" type="primary">rplM</name>
    <name evidence="8" type="ORF">HXX08_10430</name>
    <name evidence="9" type="ORF">OZ401_001431</name>
</gene>
<dbReference type="NCBIfam" id="TIGR01066">
    <property type="entry name" value="rplM_bact"/>
    <property type="match status" value="1"/>
</dbReference>
<dbReference type="CDD" id="cd00392">
    <property type="entry name" value="Ribosomal_L13"/>
    <property type="match status" value="1"/>
</dbReference>
<comment type="function">
    <text evidence="5 7">This protein is one of the early assembly proteins of the 50S ribosomal subunit, although it is not seen to bind rRNA by itself. It is important during the early stages of 50S assembly.</text>
</comment>
<evidence type="ECO:0000313" key="8">
    <source>
        <dbReference type="EMBL" id="NWJ46281.1"/>
    </source>
</evidence>
<sequence>MAKTYSPKAADIKREWHIIDAKGQTLGRVATEVATLLRGKHKAMYSPHMDTGDFVVVINAAEIVVSGNKLNDKIYYHHTMWPDGFRQENLSDRINRHPTWPLFDAIKGMIPHSKLGRAMIKKLKIYAGAEHPHSAQQPKEYEFKYLKES</sequence>
<dbReference type="RefSeq" id="WP_341467542.1">
    <property type="nucleotide sequence ID" value="NZ_CP128399.1"/>
</dbReference>
<name>A0A8T7M2K8_9CHLR</name>
<evidence type="ECO:0000313" key="11">
    <source>
        <dbReference type="Proteomes" id="UP001431572"/>
    </source>
</evidence>
<protein>
    <recommendedName>
        <fullName evidence="4 5">Large ribosomal subunit protein uL13</fullName>
    </recommendedName>
</protein>
<dbReference type="InterPro" id="IPR023563">
    <property type="entry name" value="Ribosomal_uL13_CS"/>
</dbReference>
<dbReference type="Gene3D" id="3.90.1180.10">
    <property type="entry name" value="Ribosomal protein L13"/>
    <property type="match status" value="1"/>
</dbReference>
<dbReference type="EMBL" id="JACATZ010000001">
    <property type="protein sequence ID" value="NWJ46281.1"/>
    <property type="molecule type" value="Genomic_DNA"/>
</dbReference>
<dbReference type="InterPro" id="IPR036899">
    <property type="entry name" value="Ribosomal_uL13_sf"/>
</dbReference>
<dbReference type="PANTHER" id="PTHR11545">
    <property type="entry name" value="RIBOSOMAL PROTEIN L13"/>
    <property type="match status" value="1"/>
</dbReference>
<evidence type="ECO:0000256" key="6">
    <source>
        <dbReference type="RuleBase" id="RU003877"/>
    </source>
</evidence>
<evidence type="ECO:0000256" key="7">
    <source>
        <dbReference type="RuleBase" id="RU003878"/>
    </source>
</evidence>
<comment type="subunit">
    <text evidence="5">Part of the 50S ribosomal subunit.</text>
</comment>
<accession>A0A8T7M2K8</accession>
<dbReference type="GO" id="GO:0017148">
    <property type="term" value="P:negative regulation of translation"/>
    <property type="evidence" value="ECO:0007669"/>
    <property type="project" value="TreeGrafter"/>
</dbReference>
<proteinExistence type="inferred from homology"/>
<dbReference type="HAMAP" id="MF_01366">
    <property type="entry name" value="Ribosomal_uL13"/>
    <property type="match status" value="1"/>
</dbReference>